<sequence>MLAVNTSDMKVMTYSLFAFLILLGCTVHAQTKKITSVPDIDVYDINGKHTTLKQLGQNKVLFIDCWFVPCPPCFREMGMLHKLYAKYKDNKNFRFITICQTDSGIVKRFIAQDKSIANFVQMYKNFSGRQDFKLPVYFIPGCNEKIYTGKVLAKYTPDDKTKCPDRQFGFRGYPTVIIFNKKGKLIFKKTGYGDHEDENSLKMENLIARNITAK</sequence>
<name>A0ABV6LB17_9SPHI</name>
<dbReference type="InterPro" id="IPR013766">
    <property type="entry name" value="Thioredoxin_domain"/>
</dbReference>
<dbReference type="RefSeq" id="WP_377024432.1">
    <property type="nucleotide sequence ID" value="NZ_JBHLTS010000065.1"/>
</dbReference>
<dbReference type="InterPro" id="IPR036249">
    <property type="entry name" value="Thioredoxin-like_sf"/>
</dbReference>
<dbReference type="Pfam" id="PF08534">
    <property type="entry name" value="Redoxin"/>
    <property type="match status" value="1"/>
</dbReference>
<dbReference type="CDD" id="cd02966">
    <property type="entry name" value="TlpA_like_family"/>
    <property type="match status" value="1"/>
</dbReference>
<dbReference type="InterPro" id="IPR013740">
    <property type="entry name" value="Redoxin"/>
</dbReference>
<dbReference type="PANTHER" id="PTHR42852">
    <property type="entry name" value="THIOL:DISULFIDE INTERCHANGE PROTEIN DSBE"/>
    <property type="match status" value="1"/>
</dbReference>
<dbReference type="InterPro" id="IPR050553">
    <property type="entry name" value="Thioredoxin_ResA/DsbE_sf"/>
</dbReference>
<reference evidence="2 3" key="1">
    <citation type="submission" date="2024-09" db="EMBL/GenBank/DDBJ databases">
        <authorList>
            <person name="Sun Q."/>
            <person name="Mori K."/>
        </authorList>
    </citation>
    <scope>NUCLEOTIDE SEQUENCE [LARGE SCALE GENOMIC DNA]</scope>
    <source>
        <strain evidence="2 3">NCAIM B.02415</strain>
    </source>
</reference>
<dbReference type="PANTHER" id="PTHR42852:SF17">
    <property type="entry name" value="THIOREDOXIN-LIKE PROTEIN HI_1115"/>
    <property type="match status" value="1"/>
</dbReference>
<keyword evidence="3" id="KW-1185">Reference proteome</keyword>
<evidence type="ECO:0000313" key="2">
    <source>
        <dbReference type="EMBL" id="MFC0516658.1"/>
    </source>
</evidence>
<protein>
    <submittedName>
        <fullName evidence="2">TlpA family protein disulfide reductase</fullName>
    </submittedName>
</protein>
<comment type="caution">
    <text evidence="2">The sequence shown here is derived from an EMBL/GenBank/DDBJ whole genome shotgun (WGS) entry which is preliminary data.</text>
</comment>
<evidence type="ECO:0000259" key="1">
    <source>
        <dbReference type="PROSITE" id="PS51352"/>
    </source>
</evidence>
<dbReference type="Gene3D" id="3.40.30.10">
    <property type="entry name" value="Glutaredoxin"/>
    <property type="match status" value="1"/>
</dbReference>
<gene>
    <name evidence="2" type="ORF">ACFFGT_20795</name>
</gene>
<feature type="domain" description="Thioredoxin" evidence="1">
    <location>
        <begin position="31"/>
        <end position="212"/>
    </location>
</feature>
<dbReference type="Proteomes" id="UP001589828">
    <property type="component" value="Unassembled WGS sequence"/>
</dbReference>
<proteinExistence type="predicted"/>
<dbReference type="PROSITE" id="PS51352">
    <property type="entry name" value="THIOREDOXIN_2"/>
    <property type="match status" value="1"/>
</dbReference>
<organism evidence="2 3">
    <name type="scientific">Mucilaginibacter angelicae</name>
    <dbReference type="NCBI Taxonomy" id="869718"/>
    <lineage>
        <taxon>Bacteria</taxon>
        <taxon>Pseudomonadati</taxon>
        <taxon>Bacteroidota</taxon>
        <taxon>Sphingobacteriia</taxon>
        <taxon>Sphingobacteriales</taxon>
        <taxon>Sphingobacteriaceae</taxon>
        <taxon>Mucilaginibacter</taxon>
    </lineage>
</organism>
<evidence type="ECO:0000313" key="3">
    <source>
        <dbReference type="Proteomes" id="UP001589828"/>
    </source>
</evidence>
<accession>A0ABV6LB17</accession>
<dbReference type="SUPFAM" id="SSF52833">
    <property type="entry name" value="Thioredoxin-like"/>
    <property type="match status" value="1"/>
</dbReference>
<dbReference type="EMBL" id="JBHLTS010000065">
    <property type="protein sequence ID" value="MFC0516658.1"/>
    <property type="molecule type" value="Genomic_DNA"/>
</dbReference>